<accession>S0L3H2</accession>
<dbReference type="PROSITE" id="PS51186">
    <property type="entry name" value="GNAT"/>
    <property type="match status" value="1"/>
</dbReference>
<dbReference type="OrthoDB" id="162775at2"/>
<dbReference type="eggNOG" id="COG0454">
    <property type="taxonomic scope" value="Bacteria"/>
</dbReference>
<feature type="domain" description="N-acetyltransferase" evidence="1">
    <location>
        <begin position="1"/>
        <end position="134"/>
    </location>
</feature>
<sequence>MIQLCEERSNELLALFSLADPSQKAIKEALENGKVFCYIEKQTLLGALLFIRQQETIEITHLAVLERAENRHIATRLLAHMIEYAKKQKVTVLVIKTGSTSLKQLYLYQKMGFRMDAIVSDYFITHYDAPIFENGLRLYDQVVLKLEI</sequence>
<dbReference type="RefSeq" id="WP_016184607.1">
    <property type="nucleotide sequence ID" value="NZ_ASWO01000001.1"/>
</dbReference>
<dbReference type="Gene3D" id="3.40.630.30">
    <property type="match status" value="1"/>
</dbReference>
<dbReference type="InterPro" id="IPR016181">
    <property type="entry name" value="Acyl_CoA_acyltransferase"/>
</dbReference>
<dbReference type="CDD" id="cd04301">
    <property type="entry name" value="NAT_SF"/>
    <property type="match status" value="1"/>
</dbReference>
<comment type="caution">
    <text evidence="2">The sequence shown here is derived from an EMBL/GenBank/DDBJ whole genome shotgun (WGS) entry which is preliminary data.</text>
</comment>
<protein>
    <recommendedName>
        <fullName evidence="1">N-acetyltransferase domain-containing protein</fullName>
    </recommendedName>
</protein>
<dbReference type="Pfam" id="PF00583">
    <property type="entry name" value="Acetyltransf_1"/>
    <property type="match status" value="1"/>
</dbReference>
<dbReference type="EMBL" id="ASWO01000001">
    <property type="protein sequence ID" value="EOT87059.1"/>
    <property type="molecule type" value="Genomic_DNA"/>
</dbReference>
<proteinExistence type="predicted"/>
<dbReference type="InterPro" id="IPR000182">
    <property type="entry name" value="GNAT_dom"/>
</dbReference>
<evidence type="ECO:0000259" key="1">
    <source>
        <dbReference type="PROSITE" id="PS51186"/>
    </source>
</evidence>
<dbReference type="GO" id="GO:0016747">
    <property type="term" value="F:acyltransferase activity, transferring groups other than amino-acyl groups"/>
    <property type="evidence" value="ECO:0007669"/>
    <property type="project" value="InterPro"/>
</dbReference>
<evidence type="ECO:0000313" key="3">
    <source>
        <dbReference type="Proteomes" id="UP000015961"/>
    </source>
</evidence>
<dbReference type="SUPFAM" id="SSF55729">
    <property type="entry name" value="Acyl-CoA N-acyltransferases (Nat)"/>
    <property type="match status" value="1"/>
</dbReference>
<keyword evidence="3" id="KW-1185">Reference proteome</keyword>
<organism evidence="2 3">
    <name type="scientific">Enterococcus sulfureus ATCC 49903</name>
    <dbReference type="NCBI Taxonomy" id="1140003"/>
    <lineage>
        <taxon>Bacteria</taxon>
        <taxon>Bacillati</taxon>
        <taxon>Bacillota</taxon>
        <taxon>Bacilli</taxon>
        <taxon>Lactobacillales</taxon>
        <taxon>Enterococcaceae</taxon>
        <taxon>Enterococcus</taxon>
    </lineage>
</organism>
<dbReference type="PATRIC" id="fig|1140003.3.peg.113"/>
<evidence type="ECO:0000313" key="2">
    <source>
        <dbReference type="EMBL" id="EOT87059.1"/>
    </source>
</evidence>
<name>S0L3H2_9ENTE</name>
<gene>
    <name evidence="2" type="ORF">I573_00114</name>
</gene>
<dbReference type="STRING" id="1140003.OMY_00115"/>
<dbReference type="AlphaFoldDB" id="S0L3H2"/>
<reference evidence="2 3" key="1">
    <citation type="submission" date="2013-03" db="EMBL/GenBank/DDBJ databases">
        <title>The Genome Sequence of Enterococcus sulfureus ATCC_49903 (PacBio/Illumina hybrid assembly).</title>
        <authorList>
            <consortium name="The Broad Institute Genomics Platform"/>
            <consortium name="The Broad Institute Genome Sequencing Center for Infectious Disease"/>
            <person name="Earl A."/>
            <person name="Russ C."/>
            <person name="Gilmore M."/>
            <person name="Surin D."/>
            <person name="Walker B."/>
            <person name="Young S."/>
            <person name="Zeng Q."/>
            <person name="Gargeya S."/>
            <person name="Fitzgerald M."/>
            <person name="Haas B."/>
            <person name="Abouelleil A."/>
            <person name="Allen A.W."/>
            <person name="Alvarado L."/>
            <person name="Arachchi H.M."/>
            <person name="Berlin A.M."/>
            <person name="Chapman S.B."/>
            <person name="Gainer-Dewar J."/>
            <person name="Goldberg J."/>
            <person name="Griggs A."/>
            <person name="Gujja S."/>
            <person name="Hansen M."/>
            <person name="Howarth C."/>
            <person name="Imamovic A."/>
            <person name="Ireland A."/>
            <person name="Larimer J."/>
            <person name="McCowan C."/>
            <person name="Murphy C."/>
            <person name="Pearson M."/>
            <person name="Poon T.W."/>
            <person name="Priest M."/>
            <person name="Roberts A."/>
            <person name="Saif S."/>
            <person name="Shea T."/>
            <person name="Sisk P."/>
            <person name="Sykes S."/>
            <person name="Wortman J."/>
            <person name="Nusbaum C."/>
            <person name="Birren B."/>
        </authorList>
    </citation>
    <scope>NUCLEOTIDE SEQUENCE [LARGE SCALE GENOMIC DNA]</scope>
    <source>
        <strain evidence="2 3">ATCC 49903</strain>
    </source>
</reference>
<dbReference type="Proteomes" id="UP000015961">
    <property type="component" value="Unassembled WGS sequence"/>
</dbReference>